<accession>A0A6B2L7K6</accession>
<dbReference type="InterPro" id="IPR015943">
    <property type="entry name" value="WD40/YVTN_repeat-like_dom_sf"/>
</dbReference>
<dbReference type="Pfam" id="PF00400">
    <property type="entry name" value="WD40"/>
    <property type="match status" value="4"/>
</dbReference>
<keyword evidence="2" id="KW-0677">Repeat</keyword>
<dbReference type="InterPro" id="IPR045160">
    <property type="entry name" value="ATG16"/>
</dbReference>
<feature type="repeat" description="WD" evidence="3">
    <location>
        <begin position="224"/>
        <end position="252"/>
    </location>
</feature>
<dbReference type="AlphaFoldDB" id="A0A6B2L7K6"/>
<dbReference type="InterPro" id="IPR001680">
    <property type="entry name" value="WD40_rpt"/>
</dbReference>
<name>A0A6B2L7K6_9EUKA</name>
<dbReference type="SMART" id="SM00320">
    <property type="entry name" value="WD40"/>
    <property type="match status" value="6"/>
</dbReference>
<dbReference type="PANTHER" id="PTHR19878:SF8">
    <property type="entry name" value="AUTOPHAGY-RELATED 16, ISOFORM F"/>
    <property type="match status" value="1"/>
</dbReference>
<dbReference type="PANTHER" id="PTHR19878">
    <property type="entry name" value="AUTOPHAGY PROTEIN 16-LIKE"/>
    <property type="match status" value="1"/>
</dbReference>
<proteinExistence type="predicted"/>
<dbReference type="EMBL" id="GIBP01003839">
    <property type="protein sequence ID" value="NDV32808.1"/>
    <property type="molecule type" value="Transcribed_RNA"/>
</dbReference>
<keyword evidence="4" id="KW-0175">Coiled coil</keyword>
<dbReference type="SUPFAM" id="SSF50978">
    <property type="entry name" value="WD40 repeat-like"/>
    <property type="match status" value="1"/>
</dbReference>
<feature type="repeat" description="WD" evidence="3">
    <location>
        <begin position="254"/>
        <end position="295"/>
    </location>
</feature>
<evidence type="ECO:0000256" key="3">
    <source>
        <dbReference type="PROSITE-ProRule" id="PRU00221"/>
    </source>
</evidence>
<sequence>MRNMAAGAVQYTNDIDLVLKFGNMSLVELQSLLEIKDKQIYQLTKELQEAKKEIEHNAKNIFSEELPTPKPFPCQYKMPKTLHLMTQSDKTESLCLSTSRLESFFVTGGADLTIKKWSSTGRKLLELPGSEKVVLSVDVSPNEQFILGSSADKVARLWSSVSGKLLHWLQGHLDSIFVGKFLNHSKVITGSGDRTLKIWDIEKSICLRTTNCFHSCSDLSTATDPDHNTYISAHSDNEIRFWDTRNSDCLWTSAGLHSKRLTSVCVSPSHTLLLTSSRDNTLKLLDLRTRAALFEFSRPTYENPANWSRACFSPDGRYVAAGSGNGCVMLWDAKTGEYEDSLLSEKSSPFVSVSWTTESLIAIDRSGFVSLWN</sequence>
<protein>
    <submittedName>
        <fullName evidence="5">Uncharacterized protein</fullName>
    </submittedName>
</protein>
<reference evidence="5" key="1">
    <citation type="journal article" date="2020" name="J. Eukaryot. Microbiol.">
        <title>De novo Sequencing, Assembly and Annotation of the Transcriptome for the Free-Living Testate Amoeba Arcella intermedia.</title>
        <authorList>
            <person name="Ribeiro G.M."/>
            <person name="Porfirio-Sousa A.L."/>
            <person name="Maurer-Alcala X.X."/>
            <person name="Katz L.A."/>
            <person name="Lahr D.J.G."/>
        </authorList>
    </citation>
    <scope>NUCLEOTIDE SEQUENCE</scope>
</reference>
<feature type="repeat" description="WD" evidence="3">
    <location>
        <begin position="169"/>
        <end position="209"/>
    </location>
</feature>
<dbReference type="PRINTS" id="PR00320">
    <property type="entry name" value="GPROTEINBRPT"/>
</dbReference>
<dbReference type="PROSITE" id="PS50294">
    <property type="entry name" value="WD_REPEATS_REGION"/>
    <property type="match status" value="1"/>
</dbReference>
<keyword evidence="1 3" id="KW-0853">WD repeat</keyword>
<feature type="repeat" description="WD" evidence="3">
    <location>
        <begin position="127"/>
        <end position="168"/>
    </location>
</feature>
<dbReference type="InterPro" id="IPR020472">
    <property type="entry name" value="WD40_PAC1"/>
</dbReference>
<feature type="repeat" description="WD" evidence="3">
    <location>
        <begin position="312"/>
        <end position="341"/>
    </location>
</feature>
<evidence type="ECO:0000256" key="4">
    <source>
        <dbReference type="SAM" id="Coils"/>
    </source>
</evidence>
<evidence type="ECO:0000256" key="2">
    <source>
        <dbReference type="ARBA" id="ARBA00022737"/>
    </source>
</evidence>
<dbReference type="GO" id="GO:0000045">
    <property type="term" value="P:autophagosome assembly"/>
    <property type="evidence" value="ECO:0007669"/>
    <property type="project" value="InterPro"/>
</dbReference>
<feature type="coiled-coil region" evidence="4">
    <location>
        <begin position="33"/>
        <end position="64"/>
    </location>
</feature>
<evidence type="ECO:0000313" key="5">
    <source>
        <dbReference type="EMBL" id="NDV32808.1"/>
    </source>
</evidence>
<evidence type="ECO:0000256" key="1">
    <source>
        <dbReference type="ARBA" id="ARBA00022574"/>
    </source>
</evidence>
<dbReference type="InterPro" id="IPR036322">
    <property type="entry name" value="WD40_repeat_dom_sf"/>
</dbReference>
<dbReference type="PROSITE" id="PS00678">
    <property type="entry name" value="WD_REPEATS_1"/>
    <property type="match status" value="2"/>
</dbReference>
<organism evidence="5">
    <name type="scientific">Arcella intermedia</name>
    <dbReference type="NCBI Taxonomy" id="1963864"/>
    <lineage>
        <taxon>Eukaryota</taxon>
        <taxon>Amoebozoa</taxon>
        <taxon>Tubulinea</taxon>
        <taxon>Elardia</taxon>
        <taxon>Arcellinida</taxon>
        <taxon>Sphaerothecina</taxon>
        <taxon>Arcellidae</taxon>
        <taxon>Arcella</taxon>
    </lineage>
</organism>
<dbReference type="PROSITE" id="PS50082">
    <property type="entry name" value="WD_REPEATS_2"/>
    <property type="match status" value="5"/>
</dbReference>
<dbReference type="CDD" id="cd00200">
    <property type="entry name" value="WD40"/>
    <property type="match status" value="1"/>
</dbReference>
<dbReference type="Gene3D" id="2.130.10.10">
    <property type="entry name" value="YVTN repeat-like/Quinoprotein amine dehydrogenase"/>
    <property type="match status" value="1"/>
</dbReference>
<dbReference type="InterPro" id="IPR019775">
    <property type="entry name" value="WD40_repeat_CS"/>
</dbReference>